<dbReference type="AlphaFoldDB" id="A0AAD7F641"/>
<accession>A0AAD7F641</accession>
<gene>
    <name evidence="1" type="ORF">DFH08DRAFT_928109</name>
</gene>
<sequence>MRFMENEAMVQARFSRLLEAMSIFANEVKLPTPRRGPFWYHHKVFTCADSESIRPDFVGGKLKHNRTWPFTKKLTAVKIKMPPVMKQLLDKLERKRDSEWQEVEWGLTAKTPEWLSLNKKYHTWVVADWESVLLILSATDPHQSCNFVYFYNTLLSIHPEPRSAFRYFRNTLLSTHPESHTPKAKFSPAESRPKEQLLYSPQTVQVFFASDLDQSELSFERYEEHTMFDIAQENIQYGKLWSGWEGDGIPKFYGPATKIRAIRLKLERSGPTDAISIILAKLHARGFEHADLAARNVIRDANGKISFIDFAELRPTAQKSEGERIALGKSYSLRPLLPSGRRNRSRSRSRSYGDVGDVVYFLTELYLNRLWASGRSVVRQLLLYGTPIQECTSGERPTIIVTGGVGVCRKRSGFTVASTCHLCAPPNVCTRASPMPAEHARSLVPSYNREMHLSFCCELSRRSTKRRAFTLR</sequence>
<dbReference type="EMBL" id="JARIHO010000001">
    <property type="protein sequence ID" value="KAJ7367676.1"/>
    <property type="molecule type" value="Genomic_DNA"/>
</dbReference>
<dbReference type="Proteomes" id="UP001218218">
    <property type="component" value="Unassembled WGS sequence"/>
</dbReference>
<keyword evidence="2" id="KW-1185">Reference proteome</keyword>
<protein>
    <recommendedName>
        <fullName evidence="3">Protein kinase domain-containing protein</fullName>
    </recommendedName>
</protein>
<evidence type="ECO:0000313" key="2">
    <source>
        <dbReference type="Proteomes" id="UP001218218"/>
    </source>
</evidence>
<organism evidence="1 2">
    <name type="scientific">Mycena albidolilacea</name>
    <dbReference type="NCBI Taxonomy" id="1033008"/>
    <lineage>
        <taxon>Eukaryota</taxon>
        <taxon>Fungi</taxon>
        <taxon>Dikarya</taxon>
        <taxon>Basidiomycota</taxon>
        <taxon>Agaricomycotina</taxon>
        <taxon>Agaricomycetes</taxon>
        <taxon>Agaricomycetidae</taxon>
        <taxon>Agaricales</taxon>
        <taxon>Marasmiineae</taxon>
        <taxon>Mycenaceae</taxon>
        <taxon>Mycena</taxon>
    </lineage>
</organism>
<comment type="caution">
    <text evidence="1">The sequence shown here is derived from an EMBL/GenBank/DDBJ whole genome shotgun (WGS) entry which is preliminary data.</text>
</comment>
<feature type="non-terminal residue" evidence="1">
    <location>
        <position position="1"/>
    </location>
</feature>
<name>A0AAD7F641_9AGAR</name>
<proteinExistence type="predicted"/>
<reference evidence="1" key="1">
    <citation type="submission" date="2023-03" db="EMBL/GenBank/DDBJ databases">
        <title>Massive genome expansion in bonnet fungi (Mycena s.s.) driven by repeated elements and novel gene families across ecological guilds.</title>
        <authorList>
            <consortium name="Lawrence Berkeley National Laboratory"/>
            <person name="Harder C.B."/>
            <person name="Miyauchi S."/>
            <person name="Viragh M."/>
            <person name="Kuo A."/>
            <person name="Thoen E."/>
            <person name="Andreopoulos B."/>
            <person name="Lu D."/>
            <person name="Skrede I."/>
            <person name="Drula E."/>
            <person name="Henrissat B."/>
            <person name="Morin E."/>
            <person name="Kohler A."/>
            <person name="Barry K."/>
            <person name="LaButti K."/>
            <person name="Morin E."/>
            <person name="Salamov A."/>
            <person name="Lipzen A."/>
            <person name="Mereny Z."/>
            <person name="Hegedus B."/>
            <person name="Baldrian P."/>
            <person name="Stursova M."/>
            <person name="Weitz H."/>
            <person name="Taylor A."/>
            <person name="Grigoriev I.V."/>
            <person name="Nagy L.G."/>
            <person name="Martin F."/>
            <person name="Kauserud H."/>
        </authorList>
    </citation>
    <scope>NUCLEOTIDE SEQUENCE</scope>
    <source>
        <strain evidence="1">CBHHK002</strain>
    </source>
</reference>
<evidence type="ECO:0000313" key="1">
    <source>
        <dbReference type="EMBL" id="KAJ7367676.1"/>
    </source>
</evidence>
<dbReference type="InterPro" id="IPR011009">
    <property type="entry name" value="Kinase-like_dom_sf"/>
</dbReference>
<evidence type="ECO:0008006" key="3">
    <source>
        <dbReference type="Google" id="ProtNLM"/>
    </source>
</evidence>
<dbReference type="SUPFAM" id="SSF56112">
    <property type="entry name" value="Protein kinase-like (PK-like)"/>
    <property type="match status" value="1"/>
</dbReference>